<dbReference type="Proteomes" id="UP001239019">
    <property type="component" value="Unassembled WGS sequence"/>
</dbReference>
<feature type="transmembrane region" description="Helical" evidence="1">
    <location>
        <begin position="72"/>
        <end position="94"/>
    </location>
</feature>
<proteinExistence type="predicted"/>
<sequence>MTNPASARWIQAWFLATPLFLVLDVLFGVEFRAAFLDQSAGRMAWYGLCFGLGLLAWRWPAAGPLLALLESASNLLFLCLSVMLPIFAAGSAIGDSGPVGLSGQRLLAFVLISVICLVSFYSAKAQLGRQH</sequence>
<accession>A0ABU0WB30</accession>
<reference evidence="2 3" key="1">
    <citation type="submission" date="2023-08" db="EMBL/GenBank/DDBJ databases">
        <title>Whole-genome sequencing of halo(alkali)philic microorganisms from hypersaline lakes.</title>
        <authorList>
            <person name="Sorokin D.Y."/>
            <person name="Abbas B."/>
            <person name="Merkel A.Y."/>
        </authorList>
    </citation>
    <scope>NUCLEOTIDE SEQUENCE [LARGE SCALE GENOMIC DNA]</scope>
    <source>
        <strain evidence="2 3">AB-CW4</strain>
    </source>
</reference>
<name>A0ABU0WB30_9GAMM</name>
<comment type="caution">
    <text evidence="2">The sequence shown here is derived from an EMBL/GenBank/DDBJ whole genome shotgun (WGS) entry which is preliminary data.</text>
</comment>
<organism evidence="2 3">
    <name type="scientific">Natronospira bacteriovora</name>
    <dbReference type="NCBI Taxonomy" id="3069753"/>
    <lineage>
        <taxon>Bacteria</taxon>
        <taxon>Pseudomonadati</taxon>
        <taxon>Pseudomonadota</taxon>
        <taxon>Gammaproteobacteria</taxon>
        <taxon>Natronospirales</taxon>
        <taxon>Natronospiraceae</taxon>
        <taxon>Natronospira</taxon>
    </lineage>
</organism>
<keyword evidence="3" id="KW-1185">Reference proteome</keyword>
<dbReference type="RefSeq" id="WP_306729159.1">
    <property type="nucleotide sequence ID" value="NZ_JAVDDT010000009.1"/>
</dbReference>
<protein>
    <submittedName>
        <fullName evidence="2">Uncharacterized protein</fullName>
    </submittedName>
</protein>
<evidence type="ECO:0000313" key="2">
    <source>
        <dbReference type="EMBL" id="MDQ2070660.1"/>
    </source>
</evidence>
<feature type="transmembrane region" description="Helical" evidence="1">
    <location>
        <begin position="12"/>
        <end position="31"/>
    </location>
</feature>
<keyword evidence="1" id="KW-0812">Transmembrane</keyword>
<keyword evidence="1" id="KW-0472">Membrane</keyword>
<feature type="transmembrane region" description="Helical" evidence="1">
    <location>
        <begin position="106"/>
        <end position="123"/>
    </location>
</feature>
<feature type="transmembrane region" description="Helical" evidence="1">
    <location>
        <begin position="43"/>
        <end position="60"/>
    </location>
</feature>
<evidence type="ECO:0000313" key="3">
    <source>
        <dbReference type="Proteomes" id="UP001239019"/>
    </source>
</evidence>
<gene>
    <name evidence="2" type="ORF">RBH19_12335</name>
</gene>
<keyword evidence="1" id="KW-1133">Transmembrane helix</keyword>
<evidence type="ECO:0000256" key="1">
    <source>
        <dbReference type="SAM" id="Phobius"/>
    </source>
</evidence>
<dbReference type="EMBL" id="JAVDDT010000009">
    <property type="protein sequence ID" value="MDQ2070660.1"/>
    <property type="molecule type" value="Genomic_DNA"/>
</dbReference>